<dbReference type="PANTHER" id="PTHR24111">
    <property type="entry name" value="LEUCINE-RICH REPEAT-CONTAINING PROTEIN 34"/>
    <property type="match status" value="1"/>
</dbReference>
<evidence type="ECO:0000313" key="2">
    <source>
        <dbReference type="EMBL" id="KAG2524882.1"/>
    </source>
</evidence>
<keyword evidence="6" id="KW-1185">Reference proteome</keyword>
<dbReference type="Proteomes" id="UP000785171">
    <property type="component" value="Unassembled WGS sequence"/>
</dbReference>
<dbReference type="InterPro" id="IPR032675">
    <property type="entry name" value="LRR_dom_sf"/>
</dbReference>
<dbReference type="SMART" id="SM00368">
    <property type="entry name" value="LRR_RI"/>
    <property type="match status" value="6"/>
</dbReference>
<name>A0A3R7GX11_9STRA</name>
<evidence type="ECO:0000313" key="6">
    <source>
        <dbReference type="Proteomes" id="UP000285624"/>
    </source>
</evidence>
<evidence type="ECO:0000313" key="4">
    <source>
        <dbReference type="EMBL" id="RLN45989.1"/>
    </source>
</evidence>
<sequence>MSLQDFMHTYEMESLQLGTTARKDVIACMVPFFPIQEDDGLGSSFQETSQALAARRAAEESKRHEKREGAALVIAGNSREGFHHRLRNIQLVALANALHKYHVPGLVALDLRYNHLGEHDVPTIETNDYGADQDVEGTPRDEREFVLDTASSLGRLLQPTATYAYAAGTASPLRRLNLNSNPLGPVGGHAIAALLASSACRLQDLDVGNTELDASNLIAIAQALRGNRSLQSLNLDNPVIRTNEEEAIQYIGKMLQVNRVLTNLSLSKHQLTDNGAQVLAERLLDNRALRRLALRANRIGSTGASALAALLLRHPTLAEFDISANRIGDVGAKAFALVLRANMVTPLEVLSLCSTSLTDEGVTMIASACLEPQNPEEGSRLRCLLLWGNIFGPKASPLLLELCDAGGRFHHYDVETDFLPRLVDDEVLVAYQETSQFHLFSSSKR</sequence>
<evidence type="ECO:0000313" key="7">
    <source>
        <dbReference type="Proteomes" id="UP000285883"/>
    </source>
</evidence>
<accession>A0A3R7GX11</accession>
<comment type="caution">
    <text evidence="4">The sequence shown here is derived from an EMBL/GenBank/DDBJ whole genome shotgun (WGS) entry which is preliminary data.</text>
</comment>
<dbReference type="Proteomes" id="UP000792063">
    <property type="component" value="Unassembled WGS sequence"/>
</dbReference>
<dbReference type="Proteomes" id="UP000285624">
    <property type="component" value="Unassembled WGS sequence"/>
</dbReference>
<protein>
    <submittedName>
        <fullName evidence="4">Uncharacterized protein</fullName>
    </submittedName>
</protein>
<dbReference type="InterPro" id="IPR052201">
    <property type="entry name" value="LRR-containing_regulator"/>
</dbReference>
<dbReference type="SUPFAM" id="SSF52047">
    <property type="entry name" value="RNI-like"/>
    <property type="match status" value="1"/>
</dbReference>
<dbReference type="EMBL" id="MBDN02000134">
    <property type="protein sequence ID" value="RLN79743.1"/>
    <property type="molecule type" value="Genomic_DNA"/>
</dbReference>
<evidence type="ECO:0000313" key="3">
    <source>
        <dbReference type="EMBL" id="KAG2526650.1"/>
    </source>
</evidence>
<dbReference type="Proteomes" id="UP000285883">
    <property type="component" value="Unassembled WGS sequence"/>
</dbReference>
<reference evidence="6 7" key="2">
    <citation type="submission" date="2018-07" db="EMBL/GenBank/DDBJ databases">
        <title>Genome sequencing of oomycete isolates from Chile give support for New Zealand origin for Phytophthora kernoviae and make available the first Nothophytophthora sp. genome.</title>
        <authorList>
            <person name="Studholme D.J."/>
            <person name="Sanfuentes E."/>
            <person name="Panda P."/>
            <person name="Hill R."/>
            <person name="Sambles C."/>
            <person name="Grant M."/>
            <person name="Williams N.M."/>
            <person name="Mcdougal R.L."/>
        </authorList>
    </citation>
    <scope>NUCLEOTIDE SEQUENCE [LARGE SCALE GENOMIC DNA]</scope>
    <source>
        <strain evidence="4">Chile2</strain>
        <strain evidence="5">Chile4</strain>
    </source>
</reference>
<dbReference type="PANTHER" id="PTHR24111:SF0">
    <property type="entry name" value="LEUCINE-RICH REPEAT-CONTAINING PROTEIN"/>
    <property type="match status" value="1"/>
</dbReference>
<dbReference type="EMBL" id="JPWU03000097">
    <property type="protein sequence ID" value="KAG2526650.1"/>
    <property type="molecule type" value="Genomic_DNA"/>
</dbReference>
<dbReference type="Pfam" id="PF13516">
    <property type="entry name" value="LRR_6"/>
    <property type="match status" value="4"/>
</dbReference>
<dbReference type="AlphaFoldDB" id="A0A3R7GX11"/>
<reference evidence="2" key="1">
    <citation type="journal article" date="2015" name="Genom Data">
        <title>Genome sequences of six Phytophthora species associated with forests in New Zealand.</title>
        <authorList>
            <person name="Studholme D.J."/>
            <person name="McDougal R.L."/>
            <person name="Sambles C."/>
            <person name="Hansen E."/>
            <person name="Hardy G."/>
            <person name="Grant M."/>
            <person name="Ganley R.J."/>
            <person name="Williams N.M."/>
        </authorList>
    </citation>
    <scope>NUCLEOTIDE SEQUENCE</scope>
    <source>
        <strain evidence="2">NZFS 2646</strain>
        <strain evidence="3">NZFS 3630</strain>
    </source>
</reference>
<reference evidence="2" key="3">
    <citation type="submission" date="2020-06" db="EMBL/GenBank/DDBJ databases">
        <authorList>
            <person name="Studholme D.J."/>
        </authorList>
    </citation>
    <scope>NUCLEOTIDE SEQUENCE</scope>
    <source>
        <strain evidence="2">NZFS 2646</strain>
        <strain evidence="3">NZFS 3630</strain>
    </source>
</reference>
<organism evidence="4 7">
    <name type="scientific">Phytophthora kernoviae</name>
    <dbReference type="NCBI Taxonomy" id="325452"/>
    <lineage>
        <taxon>Eukaryota</taxon>
        <taxon>Sar</taxon>
        <taxon>Stramenopiles</taxon>
        <taxon>Oomycota</taxon>
        <taxon>Peronosporomycetes</taxon>
        <taxon>Peronosporales</taxon>
        <taxon>Peronosporaceae</taxon>
        <taxon>Phytophthora</taxon>
    </lineage>
</organism>
<dbReference type="InterPro" id="IPR001611">
    <property type="entry name" value="Leu-rich_rpt"/>
</dbReference>
<evidence type="ECO:0000313" key="5">
    <source>
        <dbReference type="EMBL" id="RLN79743.1"/>
    </source>
</evidence>
<gene>
    <name evidence="4" type="ORF">BBI17_005100</name>
    <name evidence="5" type="ORF">BBO99_00005036</name>
    <name evidence="2" type="ORF">JM16_004747</name>
    <name evidence="3" type="ORF">JM18_004277</name>
</gene>
<dbReference type="EMBL" id="MAYM02000105">
    <property type="protein sequence ID" value="RLN45989.1"/>
    <property type="molecule type" value="Genomic_DNA"/>
</dbReference>
<dbReference type="Gene3D" id="3.80.10.10">
    <property type="entry name" value="Ribonuclease Inhibitor"/>
    <property type="match status" value="2"/>
</dbReference>
<dbReference type="EMBL" id="JPWV03000104">
    <property type="protein sequence ID" value="KAG2524882.1"/>
    <property type="molecule type" value="Genomic_DNA"/>
</dbReference>
<proteinExistence type="predicted"/>
<evidence type="ECO:0000256" key="1">
    <source>
        <dbReference type="ARBA" id="ARBA00022737"/>
    </source>
</evidence>
<keyword evidence="1" id="KW-0677">Repeat</keyword>
<dbReference type="STRING" id="325452.A0A3R7GX11"/>